<feature type="transmembrane region" description="Helical" evidence="7">
    <location>
        <begin position="213"/>
        <end position="237"/>
    </location>
</feature>
<dbReference type="InterPro" id="IPR003959">
    <property type="entry name" value="ATPase_AAA_core"/>
</dbReference>
<dbReference type="EMBL" id="JAAAIP010000485">
    <property type="protein sequence ID" value="KAG0316367.1"/>
    <property type="molecule type" value="Genomic_DNA"/>
</dbReference>
<dbReference type="GO" id="GO:0016887">
    <property type="term" value="F:ATP hydrolysis activity"/>
    <property type="evidence" value="ECO:0007669"/>
    <property type="project" value="InterPro"/>
</dbReference>
<keyword evidence="7" id="KW-0472">Membrane</keyword>
<dbReference type="FunFam" id="3.40.50.300:FF:000538">
    <property type="entry name" value="ATPase family AAA domain-containing protein 1"/>
    <property type="match status" value="1"/>
</dbReference>
<evidence type="ECO:0000256" key="3">
    <source>
        <dbReference type="ARBA" id="ARBA00022741"/>
    </source>
</evidence>
<dbReference type="Gene3D" id="3.40.50.300">
    <property type="entry name" value="P-loop containing nucleotide triphosphate hydrolases"/>
    <property type="match status" value="1"/>
</dbReference>
<keyword evidence="7" id="KW-1133">Transmembrane helix</keyword>
<keyword evidence="6" id="KW-0496">Mitochondrion</keyword>
<reference evidence="9" key="1">
    <citation type="journal article" date="2020" name="Fungal Divers.">
        <title>Resolving the Mortierellaceae phylogeny through synthesis of multi-gene phylogenetics and phylogenomics.</title>
        <authorList>
            <person name="Vandepol N."/>
            <person name="Liber J."/>
            <person name="Desiro A."/>
            <person name="Na H."/>
            <person name="Kennedy M."/>
            <person name="Barry K."/>
            <person name="Grigoriev I.V."/>
            <person name="Miller A.N."/>
            <person name="O'Donnell K."/>
            <person name="Stajich J.E."/>
            <person name="Bonito G."/>
        </authorList>
    </citation>
    <scope>NUCLEOTIDE SEQUENCE</scope>
    <source>
        <strain evidence="9">REB-010B</strain>
    </source>
</reference>
<dbReference type="CDD" id="cd19520">
    <property type="entry name" value="RecA-like_ATAD1"/>
    <property type="match status" value="1"/>
</dbReference>
<keyword evidence="10" id="KW-1185">Reference proteome</keyword>
<dbReference type="InterPro" id="IPR003593">
    <property type="entry name" value="AAA+_ATPase"/>
</dbReference>
<name>A0A9P6RF99_9FUNG</name>
<dbReference type="GO" id="GO:0005524">
    <property type="term" value="F:ATP binding"/>
    <property type="evidence" value="ECO:0007669"/>
    <property type="project" value="UniProtKB-KW"/>
</dbReference>
<evidence type="ECO:0000256" key="5">
    <source>
        <dbReference type="ARBA" id="ARBA00022840"/>
    </source>
</evidence>
<evidence type="ECO:0000256" key="1">
    <source>
        <dbReference type="ARBA" id="ARBA00004141"/>
    </source>
</evidence>
<dbReference type="InterPro" id="IPR027417">
    <property type="entry name" value="P-loop_NTPase"/>
</dbReference>
<feature type="transmembrane region" description="Helical" evidence="7">
    <location>
        <begin position="450"/>
        <end position="469"/>
    </location>
</feature>
<dbReference type="PROSITE" id="PS00674">
    <property type="entry name" value="AAA"/>
    <property type="match status" value="1"/>
</dbReference>
<dbReference type="InterPro" id="IPR051701">
    <property type="entry name" value="Mito_OM_Translocase_MSP1"/>
</dbReference>
<dbReference type="PANTHER" id="PTHR45644">
    <property type="entry name" value="AAA ATPASE, PUTATIVE (AFU_ORTHOLOGUE AFUA_2G12920)-RELATED-RELATED"/>
    <property type="match status" value="1"/>
</dbReference>
<keyword evidence="5" id="KW-0067">ATP-binding</keyword>
<dbReference type="InterPro" id="IPR036259">
    <property type="entry name" value="MFS_trans_sf"/>
</dbReference>
<dbReference type="GO" id="GO:0140570">
    <property type="term" value="P:extraction of mislocalized protein from mitochondrial outer membrane"/>
    <property type="evidence" value="ECO:0007669"/>
    <property type="project" value="TreeGrafter"/>
</dbReference>
<keyword evidence="3" id="KW-0547">Nucleotide-binding</keyword>
<feature type="transmembrane region" description="Helical" evidence="7">
    <location>
        <begin position="292"/>
        <end position="312"/>
    </location>
</feature>
<feature type="transmembrane region" description="Helical" evidence="7">
    <location>
        <begin position="489"/>
        <end position="507"/>
    </location>
</feature>
<dbReference type="OrthoDB" id="10254455at2759"/>
<dbReference type="GO" id="GO:0005741">
    <property type="term" value="C:mitochondrial outer membrane"/>
    <property type="evidence" value="ECO:0007669"/>
    <property type="project" value="UniProtKB-SubCell"/>
</dbReference>
<dbReference type="Gene3D" id="1.10.8.60">
    <property type="match status" value="1"/>
</dbReference>
<feature type="transmembrane region" description="Helical" evidence="7">
    <location>
        <begin position="125"/>
        <end position="148"/>
    </location>
</feature>
<evidence type="ECO:0000256" key="7">
    <source>
        <dbReference type="SAM" id="Phobius"/>
    </source>
</evidence>
<organism evidence="9 10">
    <name type="scientific">Dissophora globulifera</name>
    <dbReference type="NCBI Taxonomy" id="979702"/>
    <lineage>
        <taxon>Eukaryota</taxon>
        <taxon>Fungi</taxon>
        <taxon>Fungi incertae sedis</taxon>
        <taxon>Mucoromycota</taxon>
        <taxon>Mortierellomycotina</taxon>
        <taxon>Mortierellomycetes</taxon>
        <taxon>Mortierellales</taxon>
        <taxon>Mortierellaceae</taxon>
        <taxon>Dissophora</taxon>
    </lineage>
</organism>
<dbReference type="InterPro" id="IPR020846">
    <property type="entry name" value="MFS_dom"/>
</dbReference>
<dbReference type="Gene3D" id="1.20.1250.20">
    <property type="entry name" value="MFS general substrate transporter like domains"/>
    <property type="match status" value="1"/>
</dbReference>
<dbReference type="Pfam" id="PF00004">
    <property type="entry name" value="AAA"/>
    <property type="match status" value="1"/>
</dbReference>
<keyword evidence="4" id="KW-1000">Mitochondrion outer membrane</keyword>
<proteinExistence type="predicted"/>
<evidence type="ECO:0000256" key="4">
    <source>
        <dbReference type="ARBA" id="ARBA00022787"/>
    </source>
</evidence>
<sequence length="835" mass="91336">MTPPMSVRLWDLSIRHCSSRTAFDVATPPESYFANRESHSTPTDDAHLACAGSAAKDWWVDNSNQHQGGDEDGTMKIVEMAIKNSQLNMEDVAIVMESGMRGYLVVLGGFLYIDIYGPQGYSQSSISFVGSLACGFQFGFTIIAGPVMNKFGHAVVLWSGCITGSLGLLLASWCTQLWQLYLTQGVMFGIGASFLNMAATSIPPLWYEKHRGLAMGICFCGAGIGGLLLGFVIPALINAVNVYWTLRIFAIFHFACTAFAALVMRAPRQLSGPPIKTKMDAMNWTILKDHKLMLWILAALLFGFAYVVPFAFVPSYAKDVVGLDSNIQGGQLLAIMSASNAVGRIVIGFAGDRLGAIQVTAVSFMAAGASCFIWMFATTLSALVAFVVAYGFFSGAFFTMIASITANIVGLADLGSGLTVIYLTNTPGNLFTLPIAGKIIGESNNYRSMIGYNAAMYLIAGLILAMLVAHNRATISTMQPQTKKYLADLALFAISQAAFYYAFKYIISSMDPLKTKKKDAHEKSAKVLDRLGHRDIKLNEYEQVIASEVIHPEDIKVDFEQIGGLDPIIRSLRESVILPLNHPALFTSASGLLGAPKGVLLYGPPGCGKTMLAKALAKESGATFINMHVSTLTDKWFGESNKLVAALFSLAHKMQPAIIFIDEIDSFLRERRSNDHEITSMMKAEFMSMWDGLTTGEDTRIIVLGATNRPNDIDSAILRRMPKRFAIKLPSEEQRMNILKLMLAETKLDPSFDFNKLVQKTAGFSGSDLKEACRNASMLPLREYLRGKGSDRKGALDNVVLDRDEVRSLRLSDFFQHEANEESSSHVILEQETVD</sequence>
<dbReference type="InterPro" id="IPR041569">
    <property type="entry name" value="AAA_lid_3"/>
</dbReference>
<dbReference type="Proteomes" id="UP000738325">
    <property type="component" value="Unassembled WGS sequence"/>
</dbReference>
<dbReference type="PROSITE" id="PS50850">
    <property type="entry name" value="MFS"/>
    <property type="match status" value="1"/>
</dbReference>
<dbReference type="CDD" id="cd17352">
    <property type="entry name" value="MFS_MCT_SLC16"/>
    <property type="match status" value="1"/>
</dbReference>
<evidence type="ECO:0000313" key="9">
    <source>
        <dbReference type="EMBL" id="KAG0316367.1"/>
    </source>
</evidence>
<evidence type="ECO:0000256" key="2">
    <source>
        <dbReference type="ARBA" id="ARBA00004572"/>
    </source>
</evidence>
<comment type="subcellular location">
    <subcellularLocation>
        <location evidence="1">Membrane</location>
        <topology evidence="1">Multi-pass membrane protein</topology>
    </subcellularLocation>
    <subcellularLocation>
        <location evidence="2">Mitochondrion outer membrane</location>
        <topology evidence="2">Single-pass membrane protein</topology>
    </subcellularLocation>
</comment>
<dbReference type="GO" id="GO:0022857">
    <property type="term" value="F:transmembrane transporter activity"/>
    <property type="evidence" value="ECO:0007669"/>
    <property type="project" value="InterPro"/>
</dbReference>
<evidence type="ECO:0000259" key="8">
    <source>
        <dbReference type="PROSITE" id="PS50850"/>
    </source>
</evidence>
<dbReference type="SMART" id="SM00382">
    <property type="entry name" value="AAA"/>
    <property type="match status" value="1"/>
</dbReference>
<dbReference type="InterPro" id="IPR003960">
    <property type="entry name" value="ATPase_AAA_CS"/>
</dbReference>
<keyword evidence="7" id="KW-0812">Transmembrane</keyword>
<feature type="transmembrane region" description="Helical" evidence="7">
    <location>
        <begin position="243"/>
        <end position="264"/>
    </location>
</feature>
<feature type="transmembrane region" description="Helical" evidence="7">
    <location>
        <begin position="185"/>
        <end position="206"/>
    </location>
</feature>
<comment type="caution">
    <text evidence="9">The sequence shown here is derived from an EMBL/GenBank/DDBJ whole genome shotgun (WGS) entry which is preliminary data.</text>
</comment>
<feature type="transmembrane region" description="Helical" evidence="7">
    <location>
        <begin position="383"/>
        <end position="409"/>
    </location>
</feature>
<feature type="domain" description="Major facilitator superfamily (MFS) profile" evidence="8">
    <location>
        <begin position="77"/>
        <end position="472"/>
    </location>
</feature>
<dbReference type="SUPFAM" id="SSF52540">
    <property type="entry name" value="P-loop containing nucleoside triphosphate hydrolases"/>
    <property type="match status" value="1"/>
</dbReference>
<gene>
    <name evidence="9" type="ORF">BGZ99_006936</name>
</gene>
<feature type="transmembrane region" description="Helical" evidence="7">
    <location>
        <begin position="155"/>
        <end position="173"/>
    </location>
</feature>
<dbReference type="Pfam" id="PF17862">
    <property type="entry name" value="AAA_lid_3"/>
    <property type="match status" value="1"/>
</dbReference>
<feature type="transmembrane region" description="Helical" evidence="7">
    <location>
        <begin position="92"/>
        <end position="113"/>
    </location>
</feature>
<dbReference type="SUPFAM" id="SSF103473">
    <property type="entry name" value="MFS general substrate transporter"/>
    <property type="match status" value="1"/>
</dbReference>
<dbReference type="GO" id="GO:0140567">
    <property type="term" value="F:membrane protein dislocase activity"/>
    <property type="evidence" value="ECO:0007669"/>
    <property type="project" value="UniProtKB-ARBA"/>
</dbReference>
<dbReference type="AlphaFoldDB" id="A0A9P6RF99"/>
<dbReference type="PANTHER" id="PTHR45644:SF3">
    <property type="entry name" value="FI08533P-RELATED"/>
    <property type="match status" value="1"/>
</dbReference>
<evidence type="ECO:0000256" key="6">
    <source>
        <dbReference type="ARBA" id="ARBA00023128"/>
    </source>
</evidence>
<protein>
    <recommendedName>
        <fullName evidence="8">Major facilitator superfamily (MFS) profile domain-containing protein</fullName>
    </recommendedName>
</protein>
<evidence type="ECO:0000313" key="10">
    <source>
        <dbReference type="Proteomes" id="UP000738325"/>
    </source>
</evidence>
<dbReference type="InterPro" id="IPR011701">
    <property type="entry name" value="MFS"/>
</dbReference>
<accession>A0A9P6RF99</accession>
<feature type="transmembrane region" description="Helical" evidence="7">
    <location>
        <begin position="357"/>
        <end position="377"/>
    </location>
</feature>
<dbReference type="Pfam" id="PF07690">
    <property type="entry name" value="MFS_1"/>
    <property type="match status" value="1"/>
</dbReference>